<evidence type="ECO:0000256" key="1">
    <source>
        <dbReference type="SAM" id="MobiDB-lite"/>
    </source>
</evidence>
<reference evidence="3" key="1">
    <citation type="submission" date="2008-01" db="EMBL/GenBank/DDBJ databases">
        <title>Complete sequence of chromosome of Caulobacter sp. K31.</title>
        <authorList>
            <consortium name="US DOE Joint Genome Institute"/>
            <person name="Copeland A."/>
            <person name="Lucas S."/>
            <person name="Lapidus A."/>
            <person name="Barry K."/>
            <person name="Glavina del Rio T."/>
            <person name="Dalin E."/>
            <person name="Tice H."/>
            <person name="Pitluck S."/>
            <person name="Bruce D."/>
            <person name="Goodwin L."/>
            <person name="Thompson L.S."/>
            <person name="Brettin T."/>
            <person name="Detter J.C."/>
            <person name="Han C."/>
            <person name="Schmutz J."/>
            <person name="Larimer F."/>
            <person name="Land M."/>
            <person name="Hauser L."/>
            <person name="Kyrpides N."/>
            <person name="Kim E."/>
            <person name="Stephens C."/>
            <person name="Richardson P."/>
        </authorList>
    </citation>
    <scope>NUCLEOTIDE SEQUENCE [LARGE SCALE GENOMIC DNA]</scope>
    <source>
        <strain evidence="3">K31</strain>
    </source>
</reference>
<feature type="domain" description="Glycosyl transferase family 1" evidence="2">
    <location>
        <begin position="235"/>
        <end position="361"/>
    </location>
</feature>
<dbReference type="Gene3D" id="3.40.50.2000">
    <property type="entry name" value="Glycogen Phosphorylase B"/>
    <property type="match status" value="1"/>
</dbReference>
<keyword evidence="3" id="KW-0808">Transferase</keyword>
<dbReference type="GO" id="GO:0016757">
    <property type="term" value="F:glycosyltransferase activity"/>
    <property type="evidence" value="ECO:0007669"/>
    <property type="project" value="InterPro"/>
</dbReference>
<feature type="region of interest" description="Disordered" evidence="1">
    <location>
        <begin position="1"/>
        <end position="23"/>
    </location>
</feature>
<dbReference type="SUPFAM" id="SSF53756">
    <property type="entry name" value="UDP-Glycosyltransferase/glycogen phosphorylase"/>
    <property type="match status" value="1"/>
</dbReference>
<dbReference type="HOGENOM" id="CLU_009583_34_0_5"/>
<evidence type="ECO:0000259" key="2">
    <source>
        <dbReference type="Pfam" id="PF00534"/>
    </source>
</evidence>
<dbReference type="EMBL" id="CP000927">
    <property type="protein sequence ID" value="ABZ71247.1"/>
    <property type="molecule type" value="Genomic_DNA"/>
</dbReference>
<name>B0T7Q9_CAUSK</name>
<sequence>MIDQARLGEPFGEGGRGEASPTPPEVVVDVSGLLFGSHHDTPTGIDRVEMAYAETLLRRLPHRVSFAARYPGGGYGRLSNGAVDTFLSAVRDVWTDGDGGGSVRRCWRVAKAMLGARAVFAGAAAPGPRVYLQLSPRGLERTDHYRSVLRREQARLVLFVHDLIPLERPEFVRDGGAARFARKLETVVGLADGLLVNSRATAAALEPYLVQARRDIPMRVAPLGVSAAVPAPAAARPGKPYFVALGTIEPRKNHLLLLHIWRRWVEREGAAATPSLVLIGRRGWENENVLDLLDRCPALKDAVIEHGRLGDAEARVLMRGATAVLCPSFAEGYGLPVAEALQLGVPVLASDIAAHREVGGHAPDYLDPLDGPAWAAAVRDYAQPGSARRRRQLVRLAGWKAATWADHFETALDLIQDVAR</sequence>
<dbReference type="OrthoDB" id="9790710at2"/>
<dbReference type="PANTHER" id="PTHR46401:SF9">
    <property type="entry name" value="MANNOSYLTRANSFERASE A"/>
    <property type="match status" value="1"/>
</dbReference>
<dbReference type="PANTHER" id="PTHR46401">
    <property type="entry name" value="GLYCOSYLTRANSFERASE WBBK-RELATED"/>
    <property type="match status" value="1"/>
</dbReference>
<dbReference type="STRING" id="366602.Caul_2119"/>
<dbReference type="eggNOG" id="COG0438">
    <property type="taxonomic scope" value="Bacteria"/>
</dbReference>
<dbReference type="CDD" id="cd03809">
    <property type="entry name" value="GT4_MtfB-like"/>
    <property type="match status" value="1"/>
</dbReference>
<dbReference type="KEGG" id="cak:Caul_2119"/>
<accession>B0T7Q9</accession>
<proteinExistence type="predicted"/>
<protein>
    <submittedName>
        <fullName evidence="3">Glycosyl transferase group 1</fullName>
    </submittedName>
</protein>
<gene>
    <name evidence="3" type="ordered locus">Caul_2119</name>
</gene>
<dbReference type="CAZy" id="GT4">
    <property type="family name" value="Glycosyltransferase Family 4"/>
</dbReference>
<evidence type="ECO:0000313" key="3">
    <source>
        <dbReference type="EMBL" id="ABZ71247.1"/>
    </source>
</evidence>
<dbReference type="Pfam" id="PF00534">
    <property type="entry name" value="Glycos_transf_1"/>
    <property type="match status" value="1"/>
</dbReference>
<dbReference type="InterPro" id="IPR001296">
    <property type="entry name" value="Glyco_trans_1"/>
</dbReference>
<organism evidence="3">
    <name type="scientific">Caulobacter sp. (strain K31)</name>
    <dbReference type="NCBI Taxonomy" id="366602"/>
    <lineage>
        <taxon>Bacteria</taxon>
        <taxon>Pseudomonadati</taxon>
        <taxon>Pseudomonadota</taxon>
        <taxon>Alphaproteobacteria</taxon>
        <taxon>Caulobacterales</taxon>
        <taxon>Caulobacteraceae</taxon>
        <taxon>Caulobacter</taxon>
    </lineage>
</organism>
<dbReference type="AlphaFoldDB" id="B0T7Q9"/>